<evidence type="ECO:0000256" key="1">
    <source>
        <dbReference type="SAM" id="MobiDB-lite"/>
    </source>
</evidence>
<dbReference type="GeneID" id="40067015"/>
<dbReference type="EMBL" id="JN412590">
    <property type="protein sequence ID" value="AEL98032.1"/>
    <property type="molecule type" value="Genomic_DNA"/>
</dbReference>
<sequence>MSTHIQVIDAYHGALIVHGAVTPAKPEPKPEPEAKVVEDEVETKVVQRRPGRPKKSTAGVETK</sequence>
<evidence type="ECO:0000313" key="3">
    <source>
        <dbReference type="Proteomes" id="UP000000698"/>
    </source>
</evidence>
<evidence type="ECO:0000313" key="2">
    <source>
        <dbReference type="EMBL" id="AEL98032.1"/>
    </source>
</evidence>
<feature type="compositionally biased region" description="Basic residues" evidence="1">
    <location>
        <begin position="46"/>
        <end position="55"/>
    </location>
</feature>
<accession>G1JWN4</accession>
<keyword evidence="3" id="KW-1185">Reference proteome</keyword>
<reference evidence="2 3" key="1">
    <citation type="journal article" date="2012" name="J. Virol.">
        <title>Complete Genome Sequences of 138 Mycobacteriophages.</title>
        <authorList>
            <consortium name="the Science Education Alliance Phage Hunters Advancing Genomics and Evolutionary Science Program"/>
            <consortium name="the KwaZulu-Natal Research Institute for Tuberculosis and HIV Mycobacterial Genetics Course Students"/>
            <consortium name="the Phage Hunters Integrating Research and Education Program"/>
            <person name="Hatfull G.F."/>
        </authorList>
    </citation>
    <scope>NUCLEOTIDE SEQUENCE [LARGE SCALE GENOMIC DNA]</scope>
</reference>
<feature type="region of interest" description="Disordered" evidence="1">
    <location>
        <begin position="23"/>
        <end position="63"/>
    </location>
</feature>
<gene>
    <name evidence="2" type="primary">14</name>
    <name evidence="2" type="ORF">EUREKA_14</name>
</gene>
<name>G1JWN4_9CAUD</name>
<evidence type="ECO:0008006" key="4">
    <source>
        <dbReference type="Google" id="ProtNLM"/>
    </source>
</evidence>
<feature type="compositionally biased region" description="Basic and acidic residues" evidence="1">
    <location>
        <begin position="26"/>
        <end position="45"/>
    </location>
</feature>
<dbReference type="Proteomes" id="UP000000698">
    <property type="component" value="Segment"/>
</dbReference>
<organism evidence="2 3">
    <name type="scientific">Mycobacterium phage Eureka</name>
    <dbReference type="NCBI Taxonomy" id="2922993"/>
    <lineage>
        <taxon>Viruses</taxon>
        <taxon>Duplodnaviria</taxon>
        <taxon>Heunggongvirae</taxon>
        <taxon>Uroviricota</taxon>
        <taxon>Caudoviricetes</taxon>
        <taxon>Kostyavirus</taxon>
        <taxon>Kostyavirus eureka</taxon>
    </lineage>
</organism>
<protein>
    <recommendedName>
        <fullName evidence="4">Head-to-tail connector protein</fullName>
    </recommendedName>
</protein>
<proteinExistence type="predicted"/>
<dbReference type="RefSeq" id="YP_009591554.1">
    <property type="nucleotide sequence ID" value="NC_041850.1"/>
</dbReference>